<evidence type="ECO:0000256" key="2">
    <source>
        <dbReference type="SAM" id="SignalP"/>
    </source>
</evidence>
<keyword evidence="2" id="KW-0732">Signal</keyword>
<feature type="region of interest" description="Disordered" evidence="1">
    <location>
        <begin position="339"/>
        <end position="398"/>
    </location>
</feature>
<protein>
    <submittedName>
        <fullName evidence="3">Uncharacterized protein</fullName>
    </submittedName>
</protein>
<comment type="caution">
    <text evidence="3">The sequence shown here is derived from an EMBL/GenBank/DDBJ whole genome shotgun (WGS) entry which is preliminary data.</text>
</comment>
<accession>A0A8H4QF30</accession>
<sequence>MKWSQLTSLVVAGSALSAMAASSAGPSSCVTFDVNWNLLAFGFNGKDFNAGTQDTWAAAGTPTDITTTGRPPFDMPNTTCYLAQFFNAIYVLNADSANPSSVYIYDVAKKSWSMQKVDTANSGSSKTFDPTNFKAILDHDTNVFYSYSAGEMFALDMKELVAATSAAIPWTDVQAPDLSAHTDNAQAQTPGANTDGYQPVMALAQNHIHFLGINGIDPGNAKIFVIHFSFMQPTPQFYGTKFPSTHGQAASFFLDSGVQQEFAFIPDDGSATYVINVETNTTKTLTGPPVADPFASYSASTSALVQLTTDGKVAFLPYDPKTTTSGGTWSTLAKLPAITGSGTSTSTGGNTSSSGTPGSSSSGGSSSSSGGNSSNNGGSGSGNSSSQTQNGNGDKGGAVSLRQGMWGVLLGTVVAGVGLML</sequence>
<feature type="signal peptide" evidence="2">
    <location>
        <begin position="1"/>
        <end position="20"/>
    </location>
</feature>
<name>A0A8H4QF30_9AGAR</name>
<evidence type="ECO:0000256" key="1">
    <source>
        <dbReference type="SAM" id="MobiDB-lite"/>
    </source>
</evidence>
<proteinExistence type="predicted"/>
<organism evidence="3 4">
    <name type="scientific">Agrocybe pediades</name>
    <dbReference type="NCBI Taxonomy" id="84607"/>
    <lineage>
        <taxon>Eukaryota</taxon>
        <taxon>Fungi</taxon>
        <taxon>Dikarya</taxon>
        <taxon>Basidiomycota</taxon>
        <taxon>Agaricomycotina</taxon>
        <taxon>Agaricomycetes</taxon>
        <taxon>Agaricomycetidae</taxon>
        <taxon>Agaricales</taxon>
        <taxon>Agaricineae</taxon>
        <taxon>Strophariaceae</taxon>
        <taxon>Agrocybe</taxon>
    </lineage>
</organism>
<dbReference type="EMBL" id="JAACJL010000059">
    <property type="protein sequence ID" value="KAF4609935.1"/>
    <property type="molecule type" value="Genomic_DNA"/>
</dbReference>
<keyword evidence="4" id="KW-1185">Reference proteome</keyword>
<dbReference type="AlphaFoldDB" id="A0A8H4QF30"/>
<gene>
    <name evidence="3" type="ORF">D9613_010263</name>
</gene>
<feature type="chain" id="PRO_5034694680" evidence="2">
    <location>
        <begin position="21"/>
        <end position="421"/>
    </location>
</feature>
<reference evidence="3 4" key="1">
    <citation type="submission" date="2019-12" db="EMBL/GenBank/DDBJ databases">
        <authorList>
            <person name="Floudas D."/>
            <person name="Bentzer J."/>
            <person name="Ahren D."/>
            <person name="Johansson T."/>
            <person name="Persson P."/>
            <person name="Tunlid A."/>
        </authorList>
    </citation>
    <scope>NUCLEOTIDE SEQUENCE [LARGE SCALE GENOMIC DNA]</scope>
    <source>
        <strain evidence="3 4">CBS 102.39</strain>
    </source>
</reference>
<evidence type="ECO:0000313" key="4">
    <source>
        <dbReference type="Proteomes" id="UP000521872"/>
    </source>
</evidence>
<feature type="compositionally biased region" description="Low complexity" evidence="1">
    <location>
        <begin position="339"/>
        <end position="392"/>
    </location>
</feature>
<evidence type="ECO:0000313" key="3">
    <source>
        <dbReference type="EMBL" id="KAF4609935.1"/>
    </source>
</evidence>
<dbReference type="Proteomes" id="UP000521872">
    <property type="component" value="Unassembled WGS sequence"/>
</dbReference>